<evidence type="ECO:0000313" key="5">
    <source>
        <dbReference type="Proteomes" id="UP001620405"/>
    </source>
</evidence>
<comment type="caution">
    <text evidence="4">The sequence shown here is derived from an EMBL/GenBank/DDBJ whole genome shotgun (WGS) entry which is preliminary data.</text>
</comment>
<dbReference type="PANTHER" id="PTHR44227:SF3">
    <property type="entry name" value="PROTEIN O-MANNOSYL-TRANSFERASE TMTC4"/>
    <property type="match status" value="1"/>
</dbReference>
<keyword evidence="3" id="KW-1133">Transmembrane helix</keyword>
<dbReference type="Gene3D" id="1.25.40.10">
    <property type="entry name" value="Tetratricopeptide repeat domain"/>
    <property type="match status" value="1"/>
</dbReference>
<reference evidence="4 5" key="1">
    <citation type="submission" date="2020-10" db="EMBL/GenBank/DDBJ databases">
        <title>Phylogeny of dyella-like bacteria.</title>
        <authorList>
            <person name="Fu J."/>
        </authorList>
    </citation>
    <scope>NUCLEOTIDE SEQUENCE [LARGE SCALE GENOMIC DNA]</scope>
    <source>
        <strain evidence="4 5">DHOB07</strain>
    </source>
</reference>
<dbReference type="InterPro" id="IPR011990">
    <property type="entry name" value="TPR-like_helical_dom_sf"/>
</dbReference>
<protein>
    <submittedName>
        <fullName evidence="4">Tetratricopeptide repeat protein</fullName>
    </submittedName>
</protein>
<keyword evidence="1" id="KW-0677">Repeat</keyword>
<feature type="transmembrane region" description="Helical" evidence="3">
    <location>
        <begin position="205"/>
        <end position="223"/>
    </location>
</feature>
<dbReference type="InterPro" id="IPR052346">
    <property type="entry name" value="O-mannosyl-transferase_TMTC"/>
</dbReference>
<evidence type="ECO:0000256" key="3">
    <source>
        <dbReference type="SAM" id="Phobius"/>
    </source>
</evidence>
<evidence type="ECO:0000256" key="2">
    <source>
        <dbReference type="ARBA" id="ARBA00022803"/>
    </source>
</evidence>
<evidence type="ECO:0000256" key="1">
    <source>
        <dbReference type="ARBA" id="ARBA00022737"/>
    </source>
</evidence>
<dbReference type="PANTHER" id="PTHR44227">
    <property type="match status" value="1"/>
</dbReference>
<sequence>MQNRFTAMPLFLLLLLAFVFAAYWPGLHGGFLFDDFANLPILGDTGPIDNWPAFWRYITAGTADPIGRPLTLLSFLLDAHNWPADPLPFKRTNLILHLLNGALLTWLLRRLGHMLFLDTDRRRIDMAALLGASLWLVHPLFVSTTLYIVQREAILPATFTLLGLLSWLHGRTALLHGRTLSGLAWTTVGLGVCTLLGVLSKANGILLPVLALVIEYTLLRSVPQDPLSKGKNSGVYHRAMLALAWLPASIVAGYLLQQGEHGLVHGIPSIRPWTLGQRLLTEPRVLVDYLDLLWLPRPFTPGLFNDNIQVSTSLWSPYTTLPALLVVLGLIGCALKFRRQLPVLAAATLFYFVGQSIESSTIPLELYFEHRNYLPAMLMFWPLALWLCSVRQSRFTAAHTAAVFASIAPSIRHRAKLALAVVLLLGLALMTHSSAELWGNTHDQALLWAELNPDSPRAQANAAVAERNAGHPEHAVVRLQHLLVKDPNQVQLALNLFNAECQVGSIDQATLTASRTALRTARDTGSLLVHWFERTMEQATNPPCPQLTFQTIADLLDAAQDNRYLADVPGRQQDLYYLQGRLALMQSNANVALADFNYALDLNVRAPIALEQAALLGSMGYQRQGLAHLDHYEAVRDRTVPPNIGMPQVHAWILQHQQYWPKEMAHLRTTLSEDASNPLLGGK</sequence>
<feature type="transmembrane region" description="Helical" evidence="3">
    <location>
        <begin position="182"/>
        <end position="199"/>
    </location>
</feature>
<accession>A0ABW8IQU8</accession>
<name>A0ABW8IQU8_9GAMM</name>
<keyword evidence="3" id="KW-0472">Membrane</keyword>
<keyword evidence="5" id="KW-1185">Reference proteome</keyword>
<dbReference type="SUPFAM" id="SSF48452">
    <property type="entry name" value="TPR-like"/>
    <property type="match status" value="1"/>
</dbReference>
<feature type="transmembrane region" description="Helical" evidence="3">
    <location>
        <begin position="341"/>
        <end position="357"/>
    </location>
</feature>
<feature type="transmembrane region" description="Helical" evidence="3">
    <location>
        <begin position="372"/>
        <end position="390"/>
    </location>
</feature>
<feature type="transmembrane region" description="Helical" evidence="3">
    <location>
        <begin position="124"/>
        <end position="147"/>
    </location>
</feature>
<dbReference type="EMBL" id="JADIKG010000009">
    <property type="protein sequence ID" value="MFK2872297.1"/>
    <property type="molecule type" value="Genomic_DNA"/>
</dbReference>
<feature type="transmembrane region" description="Helical" evidence="3">
    <location>
        <begin position="417"/>
        <end position="435"/>
    </location>
</feature>
<evidence type="ECO:0000313" key="4">
    <source>
        <dbReference type="EMBL" id="MFK2872297.1"/>
    </source>
</evidence>
<feature type="transmembrane region" description="Helical" evidence="3">
    <location>
        <begin position="315"/>
        <end position="334"/>
    </location>
</feature>
<keyword evidence="3" id="KW-0812">Transmembrane</keyword>
<feature type="transmembrane region" description="Helical" evidence="3">
    <location>
        <begin position="94"/>
        <end position="112"/>
    </location>
</feature>
<feature type="transmembrane region" description="Helical" evidence="3">
    <location>
        <begin position="153"/>
        <end position="170"/>
    </location>
</feature>
<organism evidence="4 5">
    <name type="scientific">Dyella lipolytica</name>
    <dbReference type="NCBI Taxonomy" id="1867835"/>
    <lineage>
        <taxon>Bacteria</taxon>
        <taxon>Pseudomonadati</taxon>
        <taxon>Pseudomonadota</taxon>
        <taxon>Gammaproteobacteria</taxon>
        <taxon>Lysobacterales</taxon>
        <taxon>Rhodanobacteraceae</taxon>
        <taxon>Dyella</taxon>
    </lineage>
</organism>
<dbReference type="Proteomes" id="UP001620405">
    <property type="component" value="Unassembled WGS sequence"/>
</dbReference>
<gene>
    <name evidence="4" type="ORF">ISP13_02040</name>
</gene>
<feature type="transmembrane region" description="Helical" evidence="3">
    <location>
        <begin position="235"/>
        <end position="256"/>
    </location>
</feature>
<proteinExistence type="predicted"/>
<keyword evidence="2" id="KW-0802">TPR repeat</keyword>